<dbReference type="Proteomes" id="UP001194746">
    <property type="component" value="Unassembled WGS sequence"/>
</dbReference>
<dbReference type="AlphaFoldDB" id="A0AAD4CUN7"/>
<evidence type="ECO:0008006" key="4">
    <source>
        <dbReference type="Google" id="ProtNLM"/>
    </source>
</evidence>
<keyword evidence="3" id="KW-1185">Reference proteome</keyword>
<evidence type="ECO:0000313" key="2">
    <source>
        <dbReference type="EMBL" id="KAF9892098.1"/>
    </source>
</evidence>
<keyword evidence="1" id="KW-0732">Signal</keyword>
<protein>
    <recommendedName>
        <fullName evidence="4">GPI anchored cell wall protein</fullName>
    </recommendedName>
</protein>
<evidence type="ECO:0000256" key="1">
    <source>
        <dbReference type="SAM" id="SignalP"/>
    </source>
</evidence>
<reference evidence="2" key="1">
    <citation type="journal article" date="2019" name="Beilstein J. Org. Chem.">
        <title>Nanangenines: drimane sesquiterpenoids as the dominant metabolite cohort of a novel Australian fungus, Aspergillus nanangensis.</title>
        <authorList>
            <person name="Lacey H.J."/>
            <person name="Gilchrist C.L.M."/>
            <person name="Crombie A."/>
            <person name="Kalaitzis J.A."/>
            <person name="Vuong D."/>
            <person name="Rutledge P.J."/>
            <person name="Turner P."/>
            <person name="Pitt J.I."/>
            <person name="Lacey E."/>
            <person name="Chooi Y.H."/>
            <person name="Piggott A.M."/>
        </authorList>
    </citation>
    <scope>NUCLEOTIDE SEQUENCE</scope>
    <source>
        <strain evidence="2">MST-FP2251</strain>
    </source>
</reference>
<evidence type="ECO:0000313" key="3">
    <source>
        <dbReference type="Proteomes" id="UP001194746"/>
    </source>
</evidence>
<organism evidence="2 3">
    <name type="scientific">Aspergillus nanangensis</name>
    <dbReference type="NCBI Taxonomy" id="2582783"/>
    <lineage>
        <taxon>Eukaryota</taxon>
        <taxon>Fungi</taxon>
        <taxon>Dikarya</taxon>
        <taxon>Ascomycota</taxon>
        <taxon>Pezizomycotina</taxon>
        <taxon>Eurotiomycetes</taxon>
        <taxon>Eurotiomycetidae</taxon>
        <taxon>Eurotiales</taxon>
        <taxon>Aspergillaceae</taxon>
        <taxon>Aspergillus</taxon>
        <taxon>Aspergillus subgen. Circumdati</taxon>
    </lineage>
</organism>
<reference evidence="2" key="2">
    <citation type="submission" date="2020-02" db="EMBL/GenBank/DDBJ databases">
        <authorList>
            <person name="Gilchrist C.L.M."/>
            <person name="Chooi Y.-H."/>
        </authorList>
    </citation>
    <scope>NUCLEOTIDE SEQUENCE</scope>
    <source>
        <strain evidence="2">MST-FP2251</strain>
    </source>
</reference>
<gene>
    <name evidence="2" type="ORF">FE257_002504</name>
</gene>
<comment type="caution">
    <text evidence="2">The sequence shown here is derived from an EMBL/GenBank/DDBJ whole genome shotgun (WGS) entry which is preliminary data.</text>
</comment>
<name>A0AAD4CUN7_ASPNN</name>
<feature type="signal peptide" evidence="1">
    <location>
        <begin position="1"/>
        <end position="19"/>
    </location>
</feature>
<accession>A0AAD4CUN7</accession>
<proteinExistence type="predicted"/>
<sequence>MPSTKSLLLAAALAASSVAQTTTTEIKLFNAADISIPSISMVASVIGGSPEATTLAIECGGHDACSLDSPMTVTQGPSTFAMDYSFTTKIMGVDGTGIQHQDCKITGSTENADCAVTITAKVESGDIKTSTVMSTTTAYGSDDIVWTPVKVTAGVENMNKPAPTESPEGAAVQLGFSGAAAAVVAAAALIL</sequence>
<feature type="chain" id="PRO_5042181743" description="GPI anchored cell wall protein" evidence="1">
    <location>
        <begin position="20"/>
        <end position="191"/>
    </location>
</feature>
<dbReference type="EMBL" id="VCAU01000014">
    <property type="protein sequence ID" value="KAF9892098.1"/>
    <property type="molecule type" value="Genomic_DNA"/>
</dbReference>